<dbReference type="InterPro" id="IPR000407">
    <property type="entry name" value="GDA1_CD39_NTPase"/>
</dbReference>
<keyword evidence="7" id="KW-0812">Transmembrane</keyword>
<keyword evidence="4" id="KW-0547">Nucleotide-binding</keyword>
<feature type="compositionally biased region" description="Low complexity" evidence="6">
    <location>
        <begin position="71"/>
        <end position="83"/>
    </location>
</feature>
<name>A0A836C2G6_9CHLO</name>
<evidence type="ECO:0000256" key="3">
    <source>
        <dbReference type="PIRSR" id="PIRSR600407-1"/>
    </source>
</evidence>
<evidence type="ECO:0000256" key="5">
    <source>
        <dbReference type="RuleBase" id="RU003833"/>
    </source>
</evidence>
<keyword evidence="7" id="KW-0472">Membrane</keyword>
<evidence type="ECO:0000313" key="9">
    <source>
        <dbReference type="Proteomes" id="UP000612055"/>
    </source>
</evidence>
<gene>
    <name evidence="8" type="ORF">HYH03_005190</name>
</gene>
<evidence type="ECO:0008006" key="10">
    <source>
        <dbReference type="Google" id="ProtNLM"/>
    </source>
</evidence>
<dbReference type="Pfam" id="PF01150">
    <property type="entry name" value="GDA1_CD39"/>
    <property type="match status" value="2"/>
</dbReference>
<accession>A0A836C2G6</accession>
<dbReference type="PROSITE" id="PS01238">
    <property type="entry name" value="GDA1_CD39_NTPASE"/>
    <property type="match status" value="1"/>
</dbReference>
<evidence type="ECO:0000256" key="7">
    <source>
        <dbReference type="SAM" id="Phobius"/>
    </source>
</evidence>
<protein>
    <recommendedName>
        <fullName evidence="10">Apyrase</fullName>
    </recommendedName>
</protein>
<feature type="compositionally biased region" description="Low complexity" evidence="6">
    <location>
        <begin position="454"/>
        <end position="467"/>
    </location>
</feature>
<dbReference type="Gene3D" id="3.30.420.150">
    <property type="entry name" value="Exopolyphosphatase. Domain 2"/>
    <property type="match status" value="1"/>
</dbReference>
<feature type="region of interest" description="Disordered" evidence="6">
    <location>
        <begin position="38"/>
        <end position="127"/>
    </location>
</feature>
<feature type="compositionally biased region" description="Polar residues" evidence="6">
    <location>
        <begin position="87"/>
        <end position="99"/>
    </location>
</feature>
<dbReference type="PANTHER" id="PTHR11782">
    <property type="entry name" value="ADENOSINE/GUANOSINE DIPHOSPHATASE"/>
    <property type="match status" value="1"/>
</dbReference>
<feature type="transmembrane region" description="Helical" evidence="7">
    <location>
        <begin position="12"/>
        <end position="35"/>
    </location>
</feature>
<keyword evidence="2 5" id="KW-0378">Hydrolase</keyword>
<reference evidence="8" key="1">
    <citation type="journal article" date="2020" name="bioRxiv">
        <title>Comparative genomics of Chlamydomonas.</title>
        <authorList>
            <person name="Craig R.J."/>
            <person name="Hasan A.R."/>
            <person name="Ness R.W."/>
            <person name="Keightley P.D."/>
        </authorList>
    </citation>
    <scope>NUCLEOTIDE SEQUENCE</scope>
    <source>
        <strain evidence="8">CCAP 11/70</strain>
    </source>
</reference>
<feature type="active site" description="Proton acceptor" evidence="3">
    <location>
        <position position="305"/>
    </location>
</feature>
<evidence type="ECO:0000256" key="1">
    <source>
        <dbReference type="ARBA" id="ARBA00009283"/>
    </source>
</evidence>
<dbReference type="EMBL" id="JAEHOE010000017">
    <property type="protein sequence ID" value="KAG2496782.1"/>
    <property type="molecule type" value="Genomic_DNA"/>
</dbReference>
<dbReference type="Gene3D" id="3.30.420.40">
    <property type="match status" value="1"/>
</dbReference>
<feature type="region of interest" description="Disordered" evidence="6">
    <location>
        <begin position="703"/>
        <end position="722"/>
    </location>
</feature>
<evidence type="ECO:0000256" key="6">
    <source>
        <dbReference type="SAM" id="MobiDB-lite"/>
    </source>
</evidence>
<keyword evidence="9" id="KW-1185">Reference proteome</keyword>
<sequence length="978" mass="99191">MRGQQSSAARPRVVAVMVTLTLVATTLLLAVWSALNRTPDSTQRPSFWRRPLGSRAERSQRYPSRHPGPPLSVSGSPPSQLSPHPGLSSNASVLTSQAGAGSLAGVPSANGHLRGHAHTQGRVQHPEDVAGWDATEVRDIQEAGTSLSSSAASAASAKRPERYAVLIDAGSSGTRVHVYRYRDAVRPGVSYPAVHLPGAIMRVHPGLSEYAPAGEGVEESLSALIKFALEQVPAAQHSLTPIRLLATAGLRLLPAEEAAAVLAAAARVLAASGFLFVHKADDEQKALAGTAPESAWIRILTGDEEGLYAWAGINYAAGRLQALAEERFSSPRRRDPAAMAGRAVAHTLAVLELGGASLQLTLMPWEPLPPERRHRLGLPGVDLPLYTHSFLGYGLQVAWFREAMLVQQGGGVATDPCLHPGYVAEDSGVTGSGSFEDCARLAEQLVLAAGGGASSTAASSSTSTGTADGNGVEDSAPQLADDGGSSTSGRGGSSSGGSVSEGVSGSGGKQGCAYARCSIGGEYLPRLLPLGAPVKGVAGAAAAAKGKGTSKAAAAFRGAAAAQAAHESFIIMATESFHYTRLRLGLPPESTLEDFREAGRRFCARAWADVESEFVLGAGMKEDHVLKTCFGAAYIHTLLKQAFHFGPREASYLRFSNDVPRPDGSEVEANWVLGALLVEVAQPRAHAAITAAARQASLKTGAATAGAPGKGTPSAAKLGTDAAAGPADAAPVTLGAAANAPDGVDVSAPAAAAGALGAAGAGSGVTAAAVQPRGVAEAAAEGAAEGWHRAAEAAIPDTADAGLLPSRRLTATVAAAALEALRSPGAAELGAARSPQLCLWLGAAACAAAVLAAALIAAVVLTVTISRGREGTEGAGAGAGRALPSPCALLGVPRRVRLGGRLCQWRRAFAWRQGLQGGRAGHVEQGQLAALDAVVEAAALEEVAGMEGGGVQGCLHSCRTAACGGQGLVLTMRCSSSM</sequence>
<comment type="caution">
    <text evidence="8">The sequence shown here is derived from an EMBL/GenBank/DDBJ whole genome shotgun (WGS) entry which is preliminary data.</text>
</comment>
<proteinExistence type="inferred from homology"/>
<evidence type="ECO:0000256" key="4">
    <source>
        <dbReference type="PIRSR" id="PIRSR600407-2"/>
    </source>
</evidence>
<dbReference type="GO" id="GO:0009134">
    <property type="term" value="P:nucleoside diphosphate catabolic process"/>
    <property type="evidence" value="ECO:0007669"/>
    <property type="project" value="TreeGrafter"/>
</dbReference>
<feature type="binding site" evidence="4">
    <location>
        <begin position="355"/>
        <end position="359"/>
    </location>
    <ligand>
        <name>ATP</name>
        <dbReference type="ChEBI" id="CHEBI:30616"/>
    </ligand>
</feature>
<organism evidence="8 9">
    <name type="scientific">Edaphochlamys debaryana</name>
    <dbReference type="NCBI Taxonomy" id="47281"/>
    <lineage>
        <taxon>Eukaryota</taxon>
        <taxon>Viridiplantae</taxon>
        <taxon>Chlorophyta</taxon>
        <taxon>core chlorophytes</taxon>
        <taxon>Chlorophyceae</taxon>
        <taxon>CS clade</taxon>
        <taxon>Chlamydomonadales</taxon>
        <taxon>Chlamydomonadales incertae sedis</taxon>
        <taxon>Edaphochlamys</taxon>
    </lineage>
</organism>
<dbReference type="Proteomes" id="UP000612055">
    <property type="component" value="Unassembled WGS sequence"/>
</dbReference>
<feature type="region of interest" description="Disordered" evidence="6">
    <location>
        <begin position="453"/>
        <end position="507"/>
    </location>
</feature>
<comment type="similarity">
    <text evidence="1 5">Belongs to the GDA1/CD39 NTPase family.</text>
</comment>
<dbReference type="GO" id="GO:0017110">
    <property type="term" value="F:nucleoside diphosphate phosphatase activity"/>
    <property type="evidence" value="ECO:0007669"/>
    <property type="project" value="TreeGrafter"/>
</dbReference>
<dbReference type="AlphaFoldDB" id="A0A836C2G6"/>
<feature type="transmembrane region" description="Helical" evidence="7">
    <location>
        <begin position="839"/>
        <end position="863"/>
    </location>
</feature>
<keyword evidence="7" id="KW-1133">Transmembrane helix</keyword>
<dbReference type="PANTHER" id="PTHR11782:SF83">
    <property type="entry name" value="GUANOSINE-DIPHOSPHATASE"/>
    <property type="match status" value="1"/>
</dbReference>
<dbReference type="GO" id="GO:0016020">
    <property type="term" value="C:membrane"/>
    <property type="evidence" value="ECO:0007669"/>
    <property type="project" value="TreeGrafter"/>
</dbReference>
<dbReference type="OrthoDB" id="6372431at2759"/>
<dbReference type="GO" id="GO:0005524">
    <property type="term" value="F:ATP binding"/>
    <property type="evidence" value="ECO:0007669"/>
    <property type="project" value="UniProtKB-KW"/>
</dbReference>
<keyword evidence="4" id="KW-0067">ATP-binding</keyword>
<evidence type="ECO:0000313" key="8">
    <source>
        <dbReference type="EMBL" id="KAG2496782.1"/>
    </source>
</evidence>
<evidence type="ECO:0000256" key="2">
    <source>
        <dbReference type="ARBA" id="ARBA00022801"/>
    </source>
</evidence>